<evidence type="ECO:0000313" key="1">
    <source>
        <dbReference type="EMBL" id="VDN57098.1"/>
    </source>
</evidence>
<evidence type="ECO:0000313" key="4">
    <source>
        <dbReference type="WBParaSite" id="DME_0000271101-mRNA-1"/>
    </source>
</evidence>
<dbReference type="Proteomes" id="UP000274756">
    <property type="component" value="Unassembled WGS sequence"/>
</dbReference>
<dbReference type="EMBL" id="UYYG01001158">
    <property type="protein sequence ID" value="VDN57098.1"/>
    <property type="molecule type" value="Genomic_DNA"/>
</dbReference>
<reference evidence="1 3" key="2">
    <citation type="submission" date="2018-11" db="EMBL/GenBank/DDBJ databases">
        <authorList>
            <consortium name="Pathogen Informatics"/>
        </authorList>
    </citation>
    <scope>NUCLEOTIDE SEQUENCE [LARGE SCALE GENOMIC DNA]</scope>
</reference>
<evidence type="ECO:0000313" key="2">
    <source>
        <dbReference type="Proteomes" id="UP000038040"/>
    </source>
</evidence>
<dbReference type="AlphaFoldDB" id="A0A0N4U6X8"/>
<keyword evidence="3" id="KW-1185">Reference proteome</keyword>
<proteinExistence type="predicted"/>
<reference evidence="4" key="1">
    <citation type="submission" date="2017-02" db="UniProtKB">
        <authorList>
            <consortium name="WormBaseParasite"/>
        </authorList>
    </citation>
    <scope>IDENTIFICATION</scope>
</reference>
<dbReference type="WBParaSite" id="DME_0000271101-mRNA-1">
    <property type="protein sequence ID" value="DME_0000271101-mRNA-1"/>
    <property type="gene ID" value="DME_0000271101"/>
</dbReference>
<gene>
    <name evidence="1" type="ORF">DME_LOCUS7071</name>
</gene>
<sequence>MLRLGLFDDKKATGIVPPNQSSYIKFMKHSGWKKRSTSTLTEKQWLNALTDKKNEAILLAGNGSILHYTQTQNVQKEEEKRDAHATSWEAGNCLLTSLM</sequence>
<accession>A0A0N4U6X8</accession>
<name>A0A0N4U6X8_DRAME</name>
<organism evidence="2 4">
    <name type="scientific">Dracunculus medinensis</name>
    <name type="common">Guinea worm</name>
    <dbReference type="NCBI Taxonomy" id="318479"/>
    <lineage>
        <taxon>Eukaryota</taxon>
        <taxon>Metazoa</taxon>
        <taxon>Ecdysozoa</taxon>
        <taxon>Nematoda</taxon>
        <taxon>Chromadorea</taxon>
        <taxon>Rhabditida</taxon>
        <taxon>Spirurina</taxon>
        <taxon>Dracunculoidea</taxon>
        <taxon>Dracunculidae</taxon>
        <taxon>Dracunculus</taxon>
    </lineage>
</organism>
<evidence type="ECO:0000313" key="3">
    <source>
        <dbReference type="Proteomes" id="UP000274756"/>
    </source>
</evidence>
<protein>
    <submittedName>
        <fullName evidence="1 4">Uncharacterized protein</fullName>
    </submittedName>
</protein>
<dbReference type="Proteomes" id="UP000038040">
    <property type="component" value="Unplaced"/>
</dbReference>